<dbReference type="InterPro" id="IPR007652">
    <property type="entry name" value="A1-4-GlycosylTfrase_dom"/>
</dbReference>
<gene>
    <name evidence="3" type="ORF">STAS_33496</name>
</gene>
<dbReference type="Gene3D" id="3.90.550.20">
    <property type="match status" value="1"/>
</dbReference>
<dbReference type="Pfam" id="PF04572">
    <property type="entry name" value="Gb3_synth"/>
    <property type="match status" value="1"/>
</dbReference>
<keyword evidence="4" id="KW-1185">Reference proteome</keyword>
<feature type="transmembrane region" description="Helical" evidence="1">
    <location>
        <begin position="12"/>
        <end position="33"/>
    </location>
</feature>
<dbReference type="SUPFAM" id="SSF53448">
    <property type="entry name" value="Nucleotide-diphospho-sugar transferases"/>
    <property type="match status" value="1"/>
</dbReference>
<keyword evidence="1" id="KW-0812">Transmembrane</keyword>
<protein>
    <submittedName>
        <fullName evidence="3">Alpha 1,4-glycosyltransferase family protein</fullName>
    </submittedName>
</protein>
<proteinExistence type="predicted"/>
<comment type="caution">
    <text evidence="3">The sequence shown here is derived from an EMBL/GenBank/DDBJ whole genome shotgun (WGS) entry which is preliminary data.</text>
</comment>
<evidence type="ECO:0000313" key="4">
    <source>
        <dbReference type="Proteomes" id="UP000325081"/>
    </source>
</evidence>
<name>A0A5A7RF49_STRAF</name>
<evidence type="ECO:0000313" key="3">
    <source>
        <dbReference type="EMBL" id="GER55812.1"/>
    </source>
</evidence>
<dbReference type="InterPro" id="IPR044789">
    <property type="entry name" value="Put_A1-4-GlycosylTfrase_plant"/>
</dbReference>
<dbReference type="PANTHER" id="PTHR46781:SF2">
    <property type="entry name" value="ALPHA 1,4-GLYCOSYLTRANSFERASE FAMILY PROTEIN"/>
    <property type="match status" value="1"/>
</dbReference>
<dbReference type="OrthoDB" id="409543at2759"/>
<feature type="domain" description="Alpha 1,4-glycosyltransferase" evidence="2">
    <location>
        <begin position="271"/>
        <end position="392"/>
    </location>
</feature>
<dbReference type="EMBL" id="BKCP01012181">
    <property type="protein sequence ID" value="GER55812.1"/>
    <property type="molecule type" value="Genomic_DNA"/>
</dbReference>
<dbReference type="Pfam" id="PF04488">
    <property type="entry name" value="Gly_transf_sug"/>
    <property type="match status" value="1"/>
</dbReference>
<reference evidence="4" key="1">
    <citation type="journal article" date="2019" name="Curr. Biol.">
        <title>Genome Sequence of Striga asiatica Provides Insight into the Evolution of Plant Parasitism.</title>
        <authorList>
            <person name="Yoshida S."/>
            <person name="Kim S."/>
            <person name="Wafula E.K."/>
            <person name="Tanskanen J."/>
            <person name="Kim Y.M."/>
            <person name="Honaas L."/>
            <person name="Yang Z."/>
            <person name="Spallek T."/>
            <person name="Conn C.E."/>
            <person name="Ichihashi Y."/>
            <person name="Cheong K."/>
            <person name="Cui S."/>
            <person name="Der J.P."/>
            <person name="Gundlach H."/>
            <person name="Jiao Y."/>
            <person name="Hori C."/>
            <person name="Ishida J.K."/>
            <person name="Kasahara H."/>
            <person name="Kiba T."/>
            <person name="Kim M.S."/>
            <person name="Koo N."/>
            <person name="Laohavisit A."/>
            <person name="Lee Y.H."/>
            <person name="Lumba S."/>
            <person name="McCourt P."/>
            <person name="Mortimer J.C."/>
            <person name="Mutuku J.M."/>
            <person name="Nomura T."/>
            <person name="Sasaki-Sekimoto Y."/>
            <person name="Seto Y."/>
            <person name="Wang Y."/>
            <person name="Wakatake T."/>
            <person name="Sakakibara H."/>
            <person name="Demura T."/>
            <person name="Yamaguchi S."/>
            <person name="Yoneyama K."/>
            <person name="Manabe R.I."/>
            <person name="Nelson D.C."/>
            <person name="Schulman A.H."/>
            <person name="Timko M.P."/>
            <person name="dePamphilis C.W."/>
            <person name="Choi D."/>
            <person name="Shirasu K."/>
        </authorList>
    </citation>
    <scope>NUCLEOTIDE SEQUENCE [LARGE SCALE GENOMIC DNA]</scope>
    <source>
        <strain evidence="4">cv. UVA1</strain>
    </source>
</reference>
<accession>A0A5A7RF49</accession>
<evidence type="ECO:0000256" key="1">
    <source>
        <dbReference type="SAM" id="Phobius"/>
    </source>
</evidence>
<keyword evidence="1" id="KW-1133">Transmembrane helix</keyword>
<dbReference type="InterPro" id="IPR029044">
    <property type="entry name" value="Nucleotide-diphossugar_trans"/>
</dbReference>
<dbReference type="PANTHER" id="PTHR46781">
    <property type="entry name" value="ALPHA 1,4-GLYCOSYLTRANSFERASE FAMILY PROTEIN"/>
    <property type="match status" value="1"/>
</dbReference>
<dbReference type="AlphaFoldDB" id="A0A5A7RF49"/>
<dbReference type="InterPro" id="IPR007577">
    <property type="entry name" value="GlycoTrfase_DXD_sugar-bd_CS"/>
</dbReference>
<keyword evidence="1" id="KW-0472">Membrane</keyword>
<dbReference type="GO" id="GO:0016740">
    <property type="term" value="F:transferase activity"/>
    <property type="evidence" value="ECO:0007669"/>
    <property type="project" value="UniProtKB-KW"/>
</dbReference>
<keyword evidence="3" id="KW-0808">Transferase</keyword>
<dbReference type="Proteomes" id="UP000325081">
    <property type="component" value="Unassembled WGS sequence"/>
</dbReference>
<organism evidence="3 4">
    <name type="scientific">Striga asiatica</name>
    <name type="common">Asiatic witchweed</name>
    <name type="synonym">Buchnera asiatica</name>
    <dbReference type="NCBI Taxonomy" id="4170"/>
    <lineage>
        <taxon>Eukaryota</taxon>
        <taxon>Viridiplantae</taxon>
        <taxon>Streptophyta</taxon>
        <taxon>Embryophyta</taxon>
        <taxon>Tracheophyta</taxon>
        <taxon>Spermatophyta</taxon>
        <taxon>Magnoliopsida</taxon>
        <taxon>eudicotyledons</taxon>
        <taxon>Gunneridae</taxon>
        <taxon>Pentapetalae</taxon>
        <taxon>asterids</taxon>
        <taxon>lamiids</taxon>
        <taxon>Lamiales</taxon>
        <taxon>Orobanchaceae</taxon>
        <taxon>Buchnereae</taxon>
        <taxon>Striga</taxon>
    </lineage>
</organism>
<sequence>MYNMFDSVRFSPLKINIFSTITLVLIIFLIIFFSNGIVSNLSLQFDSNGNVKARVRNQLHILQTEATQLRITSEEHFTLNNKNPDQELDLLLAKSYNYLSSTFDSRVTKFFGVNKCETRVFMTWFSHVDMFGEREFFSLESLLQTNPKACLVILSRTMDSEKGKDILNPLIGLGFRVRAMSPDFQALLKNTPAENWLVELKTGKREPGKIPLAQNLSNLIRLAALYKYGGVYMDTDFIILKDISGLKNSIGAQSVDLSGKWTRLNNAVLVFEKKHFLLHKFIEEFALSFDGNIWGYNGPYLVSRVVNGLVETGEERNFTILPPEAFYPVYWNRVAGFFARPEGSVGAKWARAQARKLNRSSYAVHLWNSRSRRIEIEKGSVVDSLISSHCIISCINNASS</sequence>
<evidence type="ECO:0000259" key="2">
    <source>
        <dbReference type="Pfam" id="PF04572"/>
    </source>
</evidence>